<evidence type="ECO:0000313" key="2">
    <source>
        <dbReference type="EMBL" id="MRI86216.1"/>
    </source>
</evidence>
<comment type="caution">
    <text evidence="2">The sequence shown here is derived from an EMBL/GenBank/DDBJ whole genome shotgun (WGS) entry which is preliminary data.</text>
</comment>
<name>A0A6I2GGC7_9LACT</name>
<proteinExistence type="predicted"/>
<dbReference type="EMBL" id="WJQS01000010">
    <property type="protein sequence ID" value="MRI86216.1"/>
    <property type="molecule type" value="Genomic_DNA"/>
</dbReference>
<reference evidence="2 3" key="1">
    <citation type="submission" date="2019-11" db="EMBL/GenBank/DDBJ databases">
        <title>Characterisation of Fundicoccus ignavus gen. nov. sp. nov., a novel genus of the family Aerococcaceae isolated from bulk tank milk.</title>
        <authorList>
            <person name="Siebert A."/>
            <person name="Huptas C."/>
            <person name="Wenning M."/>
            <person name="Scherer S."/>
            <person name="Doll E.V."/>
        </authorList>
    </citation>
    <scope>NUCLEOTIDE SEQUENCE [LARGE SCALE GENOMIC DNA]</scope>
    <source>
        <strain evidence="2 3">WS4759</strain>
    </source>
</reference>
<organism evidence="2 3">
    <name type="scientific">Fundicoccus ignavus</name>
    <dbReference type="NCBI Taxonomy" id="2664442"/>
    <lineage>
        <taxon>Bacteria</taxon>
        <taxon>Bacillati</taxon>
        <taxon>Bacillota</taxon>
        <taxon>Bacilli</taxon>
        <taxon>Lactobacillales</taxon>
        <taxon>Aerococcaceae</taxon>
        <taxon>Fundicoccus</taxon>
    </lineage>
</organism>
<dbReference type="Proteomes" id="UP000430975">
    <property type="component" value="Unassembled WGS sequence"/>
</dbReference>
<evidence type="ECO:0000313" key="3">
    <source>
        <dbReference type="Proteomes" id="UP000430975"/>
    </source>
</evidence>
<dbReference type="AlphaFoldDB" id="A0A6I2GGC7"/>
<keyword evidence="1" id="KW-0175">Coiled coil</keyword>
<keyword evidence="3" id="KW-1185">Reference proteome</keyword>
<protein>
    <submittedName>
        <fullName evidence="2">Uncharacterized protein</fullName>
    </submittedName>
</protein>
<accession>A0A6I2GGC7</accession>
<evidence type="ECO:0000256" key="1">
    <source>
        <dbReference type="SAM" id="Coils"/>
    </source>
</evidence>
<sequence>MSIKVIDYIKDIEVQIEYSRREFEETIQFIENNLRKEVDELKRVYQADLADYSERKTSDLDARLAAEEEQLAQEFTQKKAALEVQFEQQKDQIVDRILKEVLNQYGYRQNEEADALS</sequence>
<dbReference type="RefSeq" id="WP_153863922.1">
    <property type="nucleotide sequence ID" value="NZ_WJQS01000010.1"/>
</dbReference>
<feature type="coiled-coil region" evidence="1">
    <location>
        <begin position="65"/>
        <end position="92"/>
    </location>
</feature>
<gene>
    <name evidence="2" type="ORF">GIY09_10200</name>
</gene>